<dbReference type="AlphaFoldDB" id="A0A5B7K4P9"/>
<protein>
    <submittedName>
        <fullName evidence="1">Uncharacterized protein</fullName>
    </submittedName>
</protein>
<keyword evidence="2" id="KW-1185">Reference proteome</keyword>
<evidence type="ECO:0000313" key="1">
    <source>
        <dbReference type="EMBL" id="MPD01990.1"/>
    </source>
</evidence>
<comment type="caution">
    <text evidence="1">The sequence shown here is derived from an EMBL/GenBank/DDBJ whole genome shotgun (WGS) entry which is preliminary data.</text>
</comment>
<dbReference type="EMBL" id="VSRR010129473">
    <property type="protein sequence ID" value="MPD01990.1"/>
    <property type="molecule type" value="Genomic_DNA"/>
</dbReference>
<reference evidence="1 2" key="1">
    <citation type="submission" date="2019-05" db="EMBL/GenBank/DDBJ databases">
        <title>Another draft genome of Portunus trituberculatus and its Hox gene families provides insights of decapod evolution.</title>
        <authorList>
            <person name="Jeong J.-H."/>
            <person name="Song I."/>
            <person name="Kim S."/>
            <person name="Choi T."/>
            <person name="Kim D."/>
            <person name="Ryu S."/>
            <person name="Kim W."/>
        </authorList>
    </citation>
    <scope>NUCLEOTIDE SEQUENCE [LARGE SCALE GENOMIC DNA]</scope>
    <source>
        <tissue evidence="1">Muscle</tissue>
    </source>
</reference>
<gene>
    <name evidence="1" type="ORF">E2C01_097544</name>
</gene>
<organism evidence="1 2">
    <name type="scientific">Portunus trituberculatus</name>
    <name type="common">Swimming crab</name>
    <name type="synonym">Neptunus trituberculatus</name>
    <dbReference type="NCBI Taxonomy" id="210409"/>
    <lineage>
        <taxon>Eukaryota</taxon>
        <taxon>Metazoa</taxon>
        <taxon>Ecdysozoa</taxon>
        <taxon>Arthropoda</taxon>
        <taxon>Crustacea</taxon>
        <taxon>Multicrustacea</taxon>
        <taxon>Malacostraca</taxon>
        <taxon>Eumalacostraca</taxon>
        <taxon>Eucarida</taxon>
        <taxon>Decapoda</taxon>
        <taxon>Pleocyemata</taxon>
        <taxon>Brachyura</taxon>
        <taxon>Eubrachyura</taxon>
        <taxon>Portunoidea</taxon>
        <taxon>Portunidae</taxon>
        <taxon>Portuninae</taxon>
        <taxon>Portunus</taxon>
    </lineage>
</organism>
<sequence>MTKRMIVKAKVKYERNVIESLRKKGMESGCEWYKFLRGENISDSVGVESLKVNSEVVAEKEGMREAFRQF</sequence>
<name>A0A5B7K4P9_PORTR</name>
<evidence type="ECO:0000313" key="2">
    <source>
        <dbReference type="Proteomes" id="UP000324222"/>
    </source>
</evidence>
<accession>A0A5B7K4P9</accession>
<dbReference type="Proteomes" id="UP000324222">
    <property type="component" value="Unassembled WGS sequence"/>
</dbReference>
<proteinExistence type="predicted"/>